<dbReference type="InterPro" id="IPR036866">
    <property type="entry name" value="RibonucZ/Hydroxyglut_hydro"/>
</dbReference>
<reference evidence="4 5" key="1">
    <citation type="submission" date="2020-09" db="EMBL/GenBank/DDBJ databases">
        <title>Complete genome sequence of an Arctic sea ice bacterium Marinomonas arctica BSI20414.</title>
        <authorList>
            <person name="Liao L."/>
            <person name="Chen B."/>
        </authorList>
    </citation>
    <scope>NUCLEOTIDE SEQUENCE [LARGE SCALE GENOMIC DNA]</scope>
    <source>
        <strain evidence="4 5">BSI20414</strain>
    </source>
</reference>
<keyword evidence="2" id="KW-0732">Signal</keyword>
<keyword evidence="1 4" id="KW-0378">Hydrolase</keyword>
<gene>
    <name evidence="4" type="ORF">IBG28_01115</name>
</gene>
<keyword evidence="5" id="KW-1185">Reference proteome</keyword>
<evidence type="ECO:0000259" key="3">
    <source>
        <dbReference type="SMART" id="SM00849"/>
    </source>
</evidence>
<evidence type="ECO:0000256" key="1">
    <source>
        <dbReference type="ARBA" id="ARBA00022801"/>
    </source>
</evidence>
<feature type="domain" description="Metallo-beta-lactamase" evidence="3">
    <location>
        <begin position="41"/>
        <end position="237"/>
    </location>
</feature>
<name>A0A7H1J732_9GAMM</name>
<dbReference type="CDD" id="cd07719">
    <property type="entry name" value="arylsulfatase_AtsA-like_MBL-fold"/>
    <property type="match status" value="1"/>
</dbReference>
<evidence type="ECO:0000313" key="4">
    <source>
        <dbReference type="EMBL" id="QNT06298.1"/>
    </source>
</evidence>
<sequence length="300" mass="33124">MMKQISQYALLSIGLVTVPAIAKTQVITLGTGTPVTTPERVGSSTAVVYNDKAYLFDIGPGAVHRAIQAAANGFPQLAPTKIEHLFITHLHSDHILDYAELASTLWWRRDNQISAYGPKGIQSLTDGYYQMLQVDLDLRINGSQPVQSPELYKVKVNEYEQGGWVFKDGDVTIEAFDVPHGDIKPAFGYKITTPDKTIVISGDTGYSEKLIEMAQGVDILVHEVINDEALKKVSPAWQNYHSHAHTPATELAKVANATKPKLLVLTHLLYYAEPVQSTAEQVREHYNGKVVLANDLDVFE</sequence>
<dbReference type="AlphaFoldDB" id="A0A7H1J732"/>
<accession>A0A7H1J732</accession>
<dbReference type="EMBL" id="CP061081">
    <property type="protein sequence ID" value="QNT06298.1"/>
    <property type="molecule type" value="Genomic_DNA"/>
</dbReference>
<dbReference type="OrthoDB" id="9803916at2"/>
<dbReference type="GO" id="GO:0042781">
    <property type="term" value="F:3'-tRNA processing endoribonuclease activity"/>
    <property type="evidence" value="ECO:0007669"/>
    <property type="project" value="TreeGrafter"/>
</dbReference>
<dbReference type="Pfam" id="PF12706">
    <property type="entry name" value="Lactamase_B_2"/>
    <property type="match status" value="1"/>
</dbReference>
<dbReference type="RefSeq" id="WP_111608482.1">
    <property type="nucleotide sequence ID" value="NZ_BMLJ01000008.1"/>
</dbReference>
<feature type="chain" id="PRO_5028953871" evidence="2">
    <location>
        <begin position="23"/>
        <end position="300"/>
    </location>
</feature>
<feature type="signal peptide" evidence="2">
    <location>
        <begin position="1"/>
        <end position="22"/>
    </location>
</feature>
<dbReference type="InterPro" id="IPR044094">
    <property type="entry name" value="AtsA-like_MBL-fold"/>
</dbReference>
<dbReference type="PANTHER" id="PTHR46018">
    <property type="entry name" value="ZINC PHOSPHODIESTERASE ELAC PROTEIN 1"/>
    <property type="match status" value="1"/>
</dbReference>
<dbReference type="Proteomes" id="UP000516370">
    <property type="component" value="Chromosome"/>
</dbReference>
<evidence type="ECO:0000313" key="5">
    <source>
        <dbReference type="Proteomes" id="UP000516370"/>
    </source>
</evidence>
<dbReference type="KEGG" id="mard:IBG28_01115"/>
<proteinExistence type="predicted"/>
<dbReference type="SUPFAM" id="SSF56281">
    <property type="entry name" value="Metallo-hydrolase/oxidoreductase"/>
    <property type="match status" value="1"/>
</dbReference>
<organism evidence="4 5">
    <name type="scientific">Marinomonas arctica</name>
    <dbReference type="NCBI Taxonomy" id="383750"/>
    <lineage>
        <taxon>Bacteria</taxon>
        <taxon>Pseudomonadati</taxon>
        <taxon>Pseudomonadota</taxon>
        <taxon>Gammaproteobacteria</taxon>
        <taxon>Oceanospirillales</taxon>
        <taxon>Oceanospirillaceae</taxon>
        <taxon>Marinomonas</taxon>
    </lineage>
</organism>
<dbReference type="Gene3D" id="3.60.15.10">
    <property type="entry name" value="Ribonuclease Z/Hydroxyacylglutathione hydrolase-like"/>
    <property type="match status" value="1"/>
</dbReference>
<dbReference type="PANTHER" id="PTHR46018:SF2">
    <property type="entry name" value="ZINC PHOSPHODIESTERASE ELAC PROTEIN 1"/>
    <property type="match status" value="1"/>
</dbReference>
<dbReference type="InterPro" id="IPR001279">
    <property type="entry name" value="Metallo-B-lactamas"/>
</dbReference>
<dbReference type="SMART" id="SM00849">
    <property type="entry name" value="Lactamase_B"/>
    <property type="match status" value="1"/>
</dbReference>
<evidence type="ECO:0000256" key="2">
    <source>
        <dbReference type="SAM" id="SignalP"/>
    </source>
</evidence>
<protein>
    <submittedName>
        <fullName evidence="4">MBL fold metallo-hydrolase</fullName>
    </submittedName>
</protein>